<reference evidence="3" key="1">
    <citation type="journal article" date="2015" name="Nat. Plants">
        <title>Genome expansion of Arabis alpina linked with retrotransposition and reduced symmetric DNA methylation.</title>
        <authorList>
            <person name="Willing E.M."/>
            <person name="Rawat V."/>
            <person name="Mandakova T."/>
            <person name="Maumus F."/>
            <person name="James G.V."/>
            <person name="Nordstroem K.J."/>
            <person name="Becker C."/>
            <person name="Warthmann N."/>
            <person name="Chica C."/>
            <person name="Szarzynska B."/>
            <person name="Zytnicki M."/>
            <person name="Albani M.C."/>
            <person name="Kiefer C."/>
            <person name="Bergonzi S."/>
            <person name="Castaings L."/>
            <person name="Mateos J.L."/>
            <person name="Berns M.C."/>
            <person name="Bujdoso N."/>
            <person name="Piofczyk T."/>
            <person name="de Lorenzo L."/>
            <person name="Barrero-Sicilia C."/>
            <person name="Mateos I."/>
            <person name="Piednoel M."/>
            <person name="Hagmann J."/>
            <person name="Chen-Min-Tao R."/>
            <person name="Iglesias-Fernandez R."/>
            <person name="Schuster S.C."/>
            <person name="Alonso-Blanco C."/>
            <person name="Roudier F."/>
            <person name="Carbonero P."/>
            <person name="Paz-Ares J."/>
            <person name="Davis S.J."/>
            <person name="Pecinka A."/>
            <person name="Quesneville H."/>
            <person name="Colot V."/>
            <person name="Lysak M.A."/>
            <person name="Weigel D."/>
            <person name="Coupland G."/>
            <person name="Schneeberger K."/>
        </authorList>
    </citation>
    <scope>NUCLEOTIDE SEQUENCE [LARGE SCALE GENOMIC DNA]</scope>
    <source>
        <strain evidence="3">cv. Pajares</strain>
    </source>
</reference>
<organism evidence="2 3">
    <name type="scientific">Arabis alpina</name>
    <name type="common">Alpine rock-cress</name>
    <dbReference type="NCBI Taxonomy" id="50452"/>
    <lineage>
        <taxon>Eukaryota</taxon>
        <taxon>Viridiplantae</taxon>
        <taxon>Streptophyta</taxon>
        <taxon>Embryophyta</taxon>
        <taxon>Tracheophyta</taxon>
        <taxon>Spermatophyta</taxon>
        <taxon>Magnoliopsida</taxon>
        <taxon>eudicotyledons</taxon>
        <taxon>Gunneridae</taxon>
        <taxon>Pentapetalae</taxon>
        <taxon>rosids</taxon>
        <taxon>malvids</taxon>
        <taxon>Brassicales</taxon>
        <taxon>Brassicaceae</taxon>
        <taxon>Arabideae</taxon>
        <taxon>Arabis</taxon>
    </lineage>
</organism>
<dbReference type="EMBL" id="KL983209">
    <property type="protein sequence ID" value="KFK23029.1"/>
    <property type="molecule type" value="Genomic_DNA"/>
</dbReference>
<dbReference type="Gramene" id="KFK23029">
    <property type="protein sequence ID" value="KFK23029"/>
    <property type="gene ID" value="AALP_AAs58197U000100"/>
</dbReference>
<gene>
    <name evidence="2" type="ORF">AALP_AAs58197U000100</name>
</gene>
<dbReference type="AlphaFoldDB" id="A0A087FZH7"/>
<evidence type="ECO:0000256" key="1">
    <source>
        <dbReference type="SAM" id="MobiDB-lite"/>
    </source>
</evidence>
<evidence type="ECO:0000313" key="2">
    <source>
        <dbReference type="EMBL" id="KFK23029.1"/>
    </source>
</evidence>
<proteinExistence type="predicted"/>
<evidence type="ECO:0000313" key="3">
    <source>
        <dbReference type="Proteomes" id="UP000029120"/>
    </source>
</evidence>
<feature type="compositionally biased region" description="Acidic residues" evidence="1">
    <location>
        <begin position="79"/>
        <end position="97"/>
    </location>
</feature>
<keyword evidence="3" id="KW-1185">Reference proteome</keyword>
<sequence>MVRTRGGKLQSSRRRSRRLMTGEDMETIETEVEARQNNSSRIEPEAEANRNSPDAELEDVPQPKPKQNSKKQKKKIVEDIEEDREPLSGDDCEVVGDEDCDDVRYADKEQMTIDEGVPEADYGGDEGLEEEICVNFEAEFGIGAREEDIGDESDADSGDDIWDDERIPEPLSHSDDEVVPEKKKTVFLENLKIPKTF</sequence>
<name>A0A087FZH7_ARAAL</name>
<dbReference type="Proteomes" id="UP000029120">
    <property type="component" value="Unassembled WGS sequence"/>
</dbReference>
<feature type="region of interest" description="Disordered" evidence="1">
    <location>
        <begin position="1"/>
        <end position="97"/>
    </location>
</feature>
<feature type="region of interest" description="Disordered" evidence="1">
    <location>
        <begin position="143"/>
        <end position="178"/>
    </location>
</feature>
<accession>A0A087FZH7</accession>
<feature type="compositionally biased region" description="Basic and acidic residues" evidence="1">
    <location>
        <begin position="164"/>
        <end position="178"/>
    </location>
</feature>
<protein>
    <submittedName>
        <fullName evidence="2">Uncharacterized protein</fullName>
    </submittedName>
</protein>
<feature type="compositionally biased region" description="Acidic residues" evidence="1">
    <location>
        <begin position="148"/>
        <end position="163"/>
    </location>
</feature>